<name>A0A0C2MDQ9_THEKT</name>
<protein>
    <submittedName>
        <fullName evidence="1">Uncharacterized protein</fullName>
    </submittedName>
</protein>
<dbReference type="Proteomes" id="UP000031668">
    <property type="component" value="Unassembled WGS sequence"/>
</dbReference>
<sequence>MRVYTINHKNNDMFDSEVGEVVNVLFSENNPNNIALLTIPHTMNKTNYFLYHLDMKNHRWNLVSEDVIKANWNDDSLFYLHTSNSSKVRKTKKPDLKSYNVDTGDKVVVASSVTNFGFTNKIMWMLSKNEEQDKFAFLIDEKLHEANISNIKVLV</sequence>
<evidence type="ECO:0000313" key="1">
    <source>
        <dbReference type="EMBL" id="KII65281.1"/>
    </source>
</evidence>
<reference evidence="1 2" key="1">
    <citation type="journal article" date="2014" name="Genome Biol. Evol.">
        <title>The genome of the myxosporean Thelohanellus kitauei shows adaptations to nutrient acquisition within its fish host.</title>
        <authorList>
            <person name="Yang Y."/>
            <person name="Xiong J."/>
            <person name="Zhou Z."/>
            <person name="Huo F."/>
            <person name="Miao W."/>
            <person name="Ran C."/>
            <person name="Liu Y."/>
            <person name="Zhang J."/>
            <person name="Feng J."/>
            <person name="Wang M."/>
            <person name="Wang M."/>
            <person name="Wang L."/>
            <person name="Yao B."/>
        </authorList>
    </citation>
    <scope>NUCLEOTIDE SEQUENCE [LARGE SCALE GENOMIC DNA]</scope>
    <source>
        <strain evidence="1">Wuqing</strain>
    </source>
</reference>
<organism evidence="1 2">
    <name type="scientific">Thelohanellus kitauei</name>
    <name type="common">Myxosporean</name>
    <dbReference type="NCBI Taxonomy" id="669202"/>
    <lineage>
        <taxon>Eukaryota</taxon>
        <taxon>Metazoa</taxon>
        <taxon>Cnidaria</taxon>
        <taxon>Myxozoa</taxon>
        <taxon>Myxosporea</taxon>
        <taxon>Bivalvulida</taxon>
        <taxon>Platysporina</taxon>
        <taxon>Myxobolidae</taxon>
        <taxon>Thelohanellus</taxon>
    </lineage>
</organism>
<accession>A0A0C2MDQ9</accession>
<proteinExistence type="predicted"/>
<keyword evidence="2" id="KW-1185">Reference proteome</keyword>
<gene>
    <name evidence="1" type="ORF">RF11_02701</name>
</gene>
<evidence type="ECO:0000313" key="2">
    <source>
        <dbReference type="Proteomes" id="UP000031668"/>
    </source>
</evidence>
<dbReference type="EMBL" id="JWZT01003910">
    <property type="protein sequence ID" value="KII65281.1"/>
    <property type="molecule type" value="Genomic_DNA"/>
</dbReference>
<comment type="caution">
    <text evidence="1">The sequence shown here is derived from an EMBL/GenBank/DDBJ whole genome shotgun (WGS) entry which is preliminary data.</text>
</comment>
<dbReference type="AlphaFoldDB" id="A0A0C2MDQ9"/>